<proteinExistence type="predicted"/>
<dbReference type="EMBL" id="JDSS02000021">
    <property type="protein sequence ID" value="KFB68346.1"/>
    <property type="molecule type" value="Genomic_DNA"/>
</dbReference>
<evidence type="ECO:0000313" key="1">
    <source>
        <dbReference type="EMBL" id="KFB68346.1"/>
    </source>
</evidence>
<accession>A0A084Y0V2</accession>
<gene>
    <name evidence="1" type="ORF">CAPSK01_002200</name>
</gene>
<organism evidence="1 2">
    <name type="scientific">Candidatus Accumulibacter vicinus</name>
    <dbReference type="NCBI Taxonomy" id="2954382"/>
    <lineage>
        <taxon>Bacteria</taxon>
        <taxon>Pseudomonadati</taxon>
        <taxon>Pseudomonadota</taxon>
        <taxon>Betaproteobacteria</taxon>
        <taxon>Candidatus Accumulibacter</taxon>
    </lineage>
</organism>
<protein>
    <submittedName>
        <fullName evidence="1">Uncharacterized protein</fullName>
    </submittedName>
</protein>
<comment type="caution">
    <text evidence="1">The sequence shown here is derived from an EMBL/GenBank/DDBJ whole genome shotgun (WGS) entry which is preliminary data.</text>
</comment>
<name>A0A084Y0V2_9PROT</name>
<sequence>MLNTLRATLFPSGVVSFDESVQITEPTRVLVTLLDEHPFPATTDPLKWPMYDEDGDVWEELLNFRPWQPMSNASLEEETS</sequence>
<dbReference type="RefSeq" id="WP_034925832.1">
    <property type="nucleotide sequence ID" value="NZ_JDSS02000021.1"/>
</dbReference>
<reference evidence="1 2" key="1">
    <citation type="submission" date="2014-07" db="EMBL/GenBank/DDBJ databases">
        <title>Expanding our view of genomic diversity in Candidatus Accumulibacter clades.</title>
        <authorList>
            <person name="Skennerton C.T."/>
            <person name="Barr J.J."/>
            <person name="Slater F.R."/>
            <person name="Bond P.L."/>
            <person name="Tyson G.W."/>
        </authorList>
    </citation>
    <scope>NUCLEOTIDE SEQUENCE [LARGE SCALE GENOMIC DNA]</scope>
    <source>
        <strain evidence="2">SK-01</strain>
    </source>
</reference>
<evidence type="ECO:0000313" key="2">
    <source>
        <dbReference type="Proteomes" id="UP000019812"/>
    </source>
</evidence>
<dbReference type="AlphaFoldDB" id="A0A084Y0V2"/>
<dbReference type="STRING" id="1457154.CAPSK01_002200"/>
<dbReference type="Proteomes" id="UP000019812">
    <property type="component" value="Unassembled WGS sequence"/>
</dbReference>